<dbReference type="EMBL" id="JBHLHV010000001">
    <property type="protein sequence ID" value="MFB8891996.1"/>
    <property type="molecule type" value="Genomic_DNA"/>
</dbReference>
<name>A0ABV5EPV1_9MICO</name>
<feature type="region of interest" description="Disordered" evidence="1">
    <location>
        <begin position="27"/>
        <end position="53"/>
    </location>
</feature>
<evidence type="ECO:0000256" key="2">
    <source>
        <dbReference type="SAM" id="SignalP"/>
    </source>
</evidence>
<dbReference type="PROSITE" id="PS51257">
    <property type="entry name" value="PROKAR_LIPOPROTEIN"/>
    <property type="match status" value="1"/>
</dbReference>
<evidence type="ECO:0000256" key="1">
    <source>
        <dbReference type="SAM" id="MobiDB-lite"/>
    </source>
</evidence>
<sequence>MPKLTSAAAAGAAVLVVGMLASGCAQETAPVEIPTRSDDPRTLPRPTADDARQWADTVIPENGLGGASWTQREAGVLEPGREPIISVTAGEAPAVVTIACVTGSGSELAYTVTADGTTIESGKVPCAAVDGNAEPHGIRDVPADATVELSASATGLFVYAVTPDRHPER</sequence>
<feature type="chain" id="PRO_5046279043" description="Lipoprotein" evidence="2">
    <location>
        <begin position="26"/>
        <end position="169"/>
    </location>
</feature>
<keyword evidence="4" id="KW-1185">Reference proteome</keyword>
<dbReference type="RefSeq" id="WP_114589054.1">
    <property type="nucleotide sequence ID" value="NZ_CP141117.1"/>
</dbReference>
<proteinExistence type="predicted"/>
<feature type="signal peptide" evidence="2">
    <location>
        <begin position="1"/>
        <end position="25"/>
    </location>
</feature>
<feature type="compositionally biased region" description="Basic and acidic residues" evidence="1">
    <location>
        <begin position="35"/>
        <end position="53"/>
    </location>
</feature>
<comment type="caution">
    <text evidence="3">The sequence shown here is derived from an EMBL/GenBank/DDBJ whole genome shotgun (WGS) entry which is preliminary data.</text>
</comment>
<keyword evidence="2" id="KW-0732">Signal</keyword>
<organism evidence="3 4">
    <name type="scientific">Microbacterium plantarum</name>
    <dbReference type="NCBI Taxonomy" id="1816425"/>
    <lineage>
        <taxon>Bacteria</taxon>
        <taxon>Bacillati</taxon>
        <taxon>Actinomycetota</taxon>
        <taxon>Actinomycetes</taxon>
        <taxon>Micrococcales</taxon>
        <taxon>Microbacteriaceae</taxon>
        <taxon>Microbacterium</taxon>
    </lineage>
</organism>
<accession>A0ABV5EPV1</accession>
<evidence type="ECO:0000313" key="4">
    <source>
        <dbReference type="Proteomes" id="UP001589643"/>
    </source>
</evidence>
<evidence type="ECO:0000313" key="3">
    <source>
        <dbReference type="EMBL" id="MFB8891996.1"/>
    </source>
</evidence>
<reference evidence="3 4" key="1">
    <citation type="submission" date="2024-08" db="EMBL/GenBank/DDBJ databases">
        <title>Heavy metals resistant antinobacteria isolated from wastewater.</title>
        <authorList>
            <person name="Roman Ponce B."/>
            <person name="Blanco Mercado M.A."/>
            <person name="Avila Aldana I.N."/>
            <person name="Morales Arrieta S."/>
        </authorList>
    </citation>
    <scope>NUCLEOTIDE SEQUENCE [LARGE SCALE GENOMIC DNA]</scope>
    <source>
        <strain evidence="4">sma-1</strain>
    </source>
</reference>
<evidence type="ECO:0008006" key="5">
    <source>
        <dbReference type="Google" id="ProtNLM"/>
    </source>
</evidence>
<protein>
    <recommendedName>
        <fullName evidence="5">Lipoprotein</fullName>
    </recommendedName>
</protein>
<gene>
    <name evidence="3" type="ORF">AB7P39_03970</name>
</gene>
<dbReference type="Proteomes" id="UP001589643">
    <property type="component" value="Unassembled WGS sequence"/>
</dbReference>